<evidence type="ECO:0000313" key="1">
    <source>
        <dbReference type="EMBL" id="EYU13345.1"/>
    </source>
</evidence>
<name>A0A022PFW2_9GAMM</name>
<organism evidence="1 2">
    <name type="scientific">Photorhabdus aegyptia</name>
    <dbReference type="NCBI Taxonomy" id="2805098"/>
    <lineage>
        <taxon>Bacteria</taxon>
        <taxon>Pseudomonadati</taxon>
        <taxon>Pseudomonadota</taxon>
        <taxon>Gammaproteobacteria</taxon>
        <taxon>Enterobacterales</taxon>
        <taxon>Morganellaceae</taxon>
        <taxon>Photorhabdus</taxon>
    </lineage>
</organism>
<dbReference type="PATRIC" id="fig|1393736.3.peg.4246"/>
<proteinExistence type="predicted"/>
<dbReference type="AlphaFoldDB" id="A0A022PFW2"/>
<dbReference type="EMBL" id="JFGV01000092">
    <property type="protein sequence ID" value="EYU13345.1"/>
    <property type="molecule type" value="Genomic_DNA"/>
</dbReference>
<evidence type="ECO:0000313" key="2">
    <source>
        <dbReference type="Proteomes" id="UP000023464"/>
    </source>
</evidence>
<keyword evidence="2" id="KW-1185">Reference proteome</keyword>
<gene>
    <name evidence="1" type="ORF">BA1DRAFT_04170</name>
</gene>
<protein>
    <submittedName>
        <fullName evidence="1">Winged helix-turn helix</fullName>
    </submittedName>
</protein>
<dbReference type="Pfam" id="PF13565">
    <property type="entry name" value="HTH_32"/>
    <property type="match status" value="1"/>
</dbReference>
<sequence>MLVSMSDKELNRVNVIQSVVEKRMRRRDAAMQLNLTERQVQRLVNRFRDIGVAGLVSLRRGTPGNHRLPESLKLRVLALLHENYSDFGPTLAAEKLRERHDITISVETLRKWMTADGLWIPHARRKPRVYQPRYRRDCLGELIQFEGRADRD</sequence>
<comment type="caution">
    <text evidence="1">The sequence shown here is derived from an EMBL/GenBank/DDBJ whole genome shotgun (WGS) entry which is preliminary data.</text>
</comment>
<accession>A0A022PFW2</accession>
<dbReference type="SUPFAM" id="SSF46689">
    <property type="entry name" value="Homeodomain-like"/>
    <property type="match status" value="1"/>
</dbReference>
<reference evidence="1 2" key="1">
    <citation type="submission" date="2014-03" db="EMBL/GenBank/DDBJ databases">
        <title>Draft Genome of Photorhabdus luminescens BA1, an Egyptian Isolate.</title>
        <authorList>
            <person name="Ghazal S."/>
            <person name="Hurst S.G.IV."/>
            <person name="Morris K."/>
            <person name="Thomas K."/>
            <person name="Tisa L.S."/>
        </authorList>
    </citation>
    <scope>NUCLEOTIDE SEQUENCE [LARGE SCALE GENOMIC DNA]</scope>
    <source>
        <strain evidence="1 2">BA1</strain>
    </source>
</reference>
<dbReference type="InterPro" id="IPR009057">
    <property type="entry name" value="Homeodomain-like_sf"/>
</dbReference>
<dbReference type="Proteomes" id="UP000023464">
    <property type="component" value="Unassembled WGS sequence"/>
</dbReference>